<dbReference type="EMBL" id="CP003423">
    <property type="protein sequence ID" value="AFH43375.1"/>
    <property type="molecule type" value="Genomic_DNA"/>
</dbReference>
<name>I0A318_FERFK</name>
<proteinExistence type="predicted"/>
<sequence>MPPPVEAPAVLGAPFDPPPNIEHELSHSTRGFLDEPTIRYQLVFKVSAFLFSLSKVSDIIESRTLEESSSGFEKSLKNLLT</sequence>
<organism evidence="1 2">
    <name type="scientific">Fervidicoccus fontis (strain DSM 19380 / JCM 18336 / VKM B-2539 / Kam940)</name>
    <dbReference type="NCBI Taxonomy" id="1163730"/>
    <lineage>
        <taxon>Archaea</taxon>
        <taxon>Thermoproteota</taxon>
        <taxon>Thermoprotei</taxon>
        <taxon>Fervidicoccales</taxon>
        <taxon>Fervidicoccaceae</taxon>
        <taxon>Fervidicoccus</taxon>
    </lineage>
</organism>
<dbReference type="AlphaFoldDB" id="I0A318"/>
<evidence type="ECO:0000313" key="2">
    <source>
        <dbReference type="Proteomes" id="UP000007391"/>
    </source>
</evidence>
<dbReference type="STRING" id="1163730.FFONT_1387"/>
<gene>
    <name evidence="1" type="ordered locus">FFONT_1387</name>
</gene>
<protein>
    <submittedName>
        <fullName evidence="1">Uncharacterized protein</fullName>
    </submittedName>
</protein>
<dbReference type="InParanoid" id="I0A318"/>
<accession>I0A318</accession>
<dbReference type="Proteomes" id="UP000007391">
    <property type="component" value="Chromosome"/>
</dbReference>
<dbReference type="KEGG" id="ffo:FFONT_1387"/>
<reference evidence="2" key="1">
    <citation type="submission" date="2012-03" db="EMBL/GenBank/DDBJ databases">
        <title>Fervidicoccus fontis complete genome analysis confirms its distinct phylogenetic position and predicts its environmental function.</title>
        <authorList>
            <person name="Lebedinsky A.V."/>
            <person name="Mardanov A.V."/>
            <person name="Gumerov V.M."/>
            <person name="Beletsky A.V."/>
            <person name="Kublanov I.V."/>
            <person name="Perevalova A.A."/>
            <person name="Bonch-Osmolovskaya E.A."/>
            <person name="Ravin N.V."/>
            <person name="Skryabin K.G."/>
        </authorList>
    </citation>
    <scope>NUCLEOTIDE SEQUENCE [LARGE SCALE GENOMIC DNA]</scope>
    <source>
        <strain evidence="2">DSM 19380 / VKM B-2539 / Kam940</strain>
    </source>
</reference>
<evidence type="ECO:0000313" key="1">
    <source>
        <dbReference type="EMBL" id="AFH43375.1"/>
    </source>
</evidence>
<reference evidence="1 2" key="2">
    <citation type="journal article" date="2014" name="Extremophiles">
        <title>Analysis of the complete genome of Fervidococcus fontis confirms the distinct phylogenetic position of the order Fervidicoccales and suggests its environmental function.</title>
        <authorList>
            <person name="Lebedinsky A.V."/>
            <person name="Mardanov A.V."/>
            <person name="Kublanov I.V."/>
            <person name="Gumerov V.M."/>
            <person name="Beletsky A.V."/>
            <person name="Perevalova A.A."/>
            <person name="Bidzhieva S.Kh."/>
            <person name="Bonch-Osmolovskaya E.A."/>
            <person name="Skryabin K.G."/>
            <person name="Ravin N.V."/>
        </authorList>
    </citation>
    <scope>NUCLEOTIDE SEQUENCE [LARGE SCALE GENOMIC DNA]</scope>
    <source>
        <strain evidence="2">DSM 19380 / VKM B-2539 / Kam940</strain>
    </source>
</reference>
<dbReference type="HOGENOM" id="CLU_2565561_0_0_2"/>
<keyword evidence="2" id="KW-1185">Reference proteome</keyword>